<dbReference type="AlphaFoldDB" id="A0A4R1QZW6"/>
<protein>
    <submittedName>
        <fullName evidence="2">Uncharacterized protein</fullName>
    </submittedName>
</protein>
<dbReference type="RefSeq" id="WP_031390008.1">
    <property type="nucleotide sequence ID" value="NZ_JPNB01000001.1"/>
</dbReference>
<proteinExistence type="predicted"/>
<keyword evidence="1" id="KW-1133">Transmembrane helix</keyword>
<dbReference type="Proteomes" id="UP000295718">
    <property type="component" value="Unassembled WGS sequence"/>
</dbReference>
<dbReference type="EMBL" id="SLUO01000006">
    <property type="protein sequence ID" value="TCL58552.1"/>
    <property type="molecule type" value="Genomic_DNA"/>
</dbReference>
<gene>
    <name evidence="2" type="ORF">EDD76_106205</name>
</gene>
<comment type="caution">
    <text evidence="2">The sequence shown here is derived from an EMBL/GenBank/DDBJ whole genome shotgun (WGS) entry which is preliminary data.</text>
</comment>
<organism evidence="2 3">
    <name type="scientific">Kineothrix alysoides</name>
    <dbReference type="NCBI Taxonomy" id="1469948"/>
    <lineage>
        <taxon>Bacteria</taxon>
        <taxon>Bacillati</taxon>
        <taxon>Bacillota</taxon>
        <taxon>Clostridia</taxon>
        <taxon>Lachnospirales</taxon>
        <taxon>Lachnospiraceae</taxon>
        <taxon>Kineothrix</taxon>
    </lineage>
</organism>
<keyword evidence="1" id="KW-0472">Membrane</keyword>
<sequence length="380" mass="42208">MKKIDELEKLEVNKKTMDISSKRMDKKFIRLGIKAAVIILGSIFIGIIIANIVNTQQIKKHQVLMTDNMTNDYSLFQLLADASANDSITIEASTSVSGIKEEKNSNIKSSSKDEDADSFKAVKAEFTGGNLPNEISVECTGYELTSYDMSFHILFTNSGDKDFNLEYYYQSTINGLKIYMDKYRTKISGDLDAGKSVLLTASYPREVLDMAGFTSIDTLEFTFGDGNEGEHSVAHFTGLNAAMDESNNNVETIIAQLSCENDEVPAGISVSYKGYELNSSSINLYFLFSNEGSEDFAILYYLQSTLNNFEVKMDKYSSGLSGSLDAGKSIMLTAQYSLEELNAARIEVIDELEFQFEDENVGEIITANFTNMNVPLDKNE</sequence>
<evidence type="ECO:0000313" key="2">
    <source>
        <dbReference type="EMBL" id="TCL58552.1"/>
    </source>
</evidence>
<accession>A0A4R1QZW6</accession>
<keyword evidence="1" id="KW-0812">Transmembrane</keyword>
<feature type="transmembrane region" description="Helical" evidence="1">
    <location>
        <begin position="31"/>
        <end position="53"/>
    </location>
</feature>
<evidence type="ECO:0000256" key="1">
    <source>
        <dbReference type="SAM" id="Phobius"/>
    </source>
</evidence>
<evidence type="ECO:0000313" key="3">
    <source>
        <dbReference type="Proteomes" id="UP000295718"/>
    </source>
</evidence>
<keyword evidence="3" id="KW-1185">Reference proteome</keyword>
<name>A0A4R1QZW6_9FIRM</name>
<reference evidence="2 3" key="1">
    <citation type="submission" date="2019-03" db="EMBL/GenBank/DDBJ databases">
        <title>Genomic Encyclopedia of Type Strains, Phase IV (KMG-IV): sequencing the most valuable type-strain genomes for metagenomic binning, comparative biology and taxonomic classification.</title>
        <authorList>
            <person name="Goeker M."/>
        </authorList>
    </citation>
    <scope>NUCLEOTIDE SEQUENCE [LARGE SCALE GENOMIC DNA]</scope>
    <source>
        <strain evidence="2 3">DSM 100556</strain>
    </source>
</reference>
<dbReference type="STRING" id="1469948.GCA_000732725_01285"/>